<dbReference type="Proteomes" id="UP000305067">
    <property type="component" value="Unassembled WGS sequence"/>
</dbReference>
<accession>A0A5C3QQK9</accession>
<reference evidence="2 3" key="1">
    <citation type="journal article" date="2019" name="Nat. Ecol. Evol.">
        <title>Megaphylogeny resolves global patterns of mushroom evolution.</title>
        <authorList>
            <person name="Varga T."/>
            <person name="Krizsan K."/>
            <person name="Foldi C."/>
            <person name="Dima B."/>
            <person name="Sanchez-Garcia M."/>
            <person name="Sanchez-Ramirez S."/>
            <person name="Szollosi G.J."/>
            <person name="Szarkandi J.G."/>
            <person name="Papp V."/>
            <person name="Albert L."/>
            <person name="Andreopoulos W."/>
            <person name="Angelini C."/>
            <person name="Antonin V."/>
            <person name="Barry K.W."/>
            <person name="Bougher N.L."/>
            <person name="Buchanan P."/>
            <person name="Buyck B."/>
            <person name="Bense V."/>
            <person name="Catcheside P."/>
            <person name="Chovatia M."/>
            <person name="Cooper J."/>
            <person name="Damon W."/>
            <person name="Desjardin D."/>
            <person name="Finy P."/>
            <person name="Geml J."/>
            <person name="Haridas S."/>
            <person name="Hughes K."/>
            <person name="Justo A."/>
            <person name="Karasinski D."/>
            <person name="Kautmanova I."/>
            <person name="Kiss B."/>
            <person name="Kocsube S."/>
            <person name="Kotiranta H."/>
            <person name="LaButti K.M."/>
            <person name="Lechner B.E."/>
            <person name="Liimatainen K."/>
            <person name="Lipzen A."/>
            <person name="Lukacs Z."/>
            <person name="Mihaltcheva S."/>
            <person name="Morgado L.N."/>
            <person name="Niskanen T."/>
            <person name="Noordeloos M.E."/>
            <person name="Ohm R.A."/>
            <person name="Ortiz-Santana B."/>
            <person name="Ovrebo C."/>
            <person name="Racz N."/>
            <person name="Riley R."/>
            <person name="Savchenko A."/>
            <person name="Shiryaev A."/>
            <person name="Soop K."/>
            <person name="Spirin V."/>
            <person name="Szebenyi C."/>
            <person name="Tomsovsky M."/>
            <person name="Tulloss R.E."/>
            <person name="Uehling J."/>
            <person name="Grigoriev I.V."/>
            <person name="Vagvolgyi C."/>
            <person name="Papp T."/>
            <person name="Martin F.M."/>
            <person name="Miettinen O."/>
            <person name="Hibbett D.S."/>
            <person name="Nagy L.G."/>
        </authorList>
    </citation>
    <scope>NUCLEOTIDE SEQUENCE [LARGE SCALE GENOMIC DNA]</scope>
    <source>
        <strain evidence="2 3">CBS 309.79</strain>
    </source>
</reference>
<dbReference type="SUPFAM" id="SSF81383">
    <property type="entry name" value="F-box domain"/>
    <property type="match status" value="1"/>
</dbReference>
<dbReference type="InterPro" id="IPR001810">
    <property type="entry name" value="F-box_dom"/>
</dbReference>
<feature type="domain" description="F-box" evidence="1">
    <location>
        <begin position="17"/>
        <end position="68"/>
    </location>
</feature>
<evidence type="ECO:0000313" key="3">
    <source>
        <dbReference type="Proteomes" id="UP000305067"/>
    </source>
</evidence>
<dbReference type="AlphaFoldDB" id="A0A5C3QQK9"/>
<dbReference type="Pfam" id="PF12937">
    <property type="entry name" value="F-box-like"/>
    <property type="match status" value="1"/>
</dbReference>
<evidence type="ECO:0000313" key="2">
    <source>
        <dbReference type="EMBL" id="TFL04266.1"/>
    </source>
</evidence>
<organism evidence="2 3">
    <name type="scientific">Pterulicium gracile</name>
    <dbReference type="NCBI Taxonomy" id="1884261"/>
    <lineage>
        <taxon>Eukaryota</taxon>
        <taxon>Fungi</taxon>
        <taxon>Dikarya</taxon>
        <taxon>Basidiomycota</taxon>
        <taxon>Agaricomycotina</taxon>
        <taxon>Agaricomycetes</taxon>
        <taxon>Agaricomycetidae</taxon>
        <taxon>Agaricales</taxon>
        <taxon>Pleurotineae</taxon>
        <taxon>Pterulaceae</taxon>
        <taxon>Pterulicium</taxon>
    </lineage>
</organism>
<name>A0A5C3QQK9_9AGAR</name>
<sequence length="199" mass="22548">MISSEARGPLNQPSHYRIPEDVLLQVFEELSGRHIGGWEPAPWILIAVCRRWREFAITSPTLWTQLTFSPKSQLRELQHDYWRSQKERLEAQLARAGNCTLELRIDVTHVPQVDPPGILEDVFRLLVANVGRCTTLSLGGKAPSVWSLAHSSEEESTSLPTLQSLSILNSSWTTEPDTSLVHILPPDRLWTYFSATRPL</sequence>
<dbReference type="OrthoDB" id="2866122at2759"/>
<dbReference type="InterPro" id="IPR036047">
    <property type="entry name" value="F-box-like_dom_sf"/>
</dbReference>
<keyword evidence="3" id="KW-1185">Reference proteome</keyword>
<gene>
    <name evidence="2" type="ORF">BDV98DRAFT_366856</name>
</gene>
<evidence type="ECO:0000259" key="1">
    <source>
        <dbReference type="Pfam" id="PF12937"/>
    </source>
</evidence>
<proteinExistence type="predicted"/>
<protein>
    <recommendedName>
        <fullName evidence="1">F-box domain-containing protein</fullName>
    </recommendedName>
</protein>
<dbReference type="EMBL" id="ML178819">
    <property type="protein sequence ID" value="TFL04266.1"/>
    <property type="molecule type" value="Genomic_DNA"/>
</dbReference>